<feature type="transmembrane region" description="Helical" evidence="2">
    <location>
        <begin position="107"/>
        <end position="128"/>
    </location>
</feature>
<feature type="compositionally biased region" description="Gly residues" evidence="1">
    <location>
        <begin position="209"/>
        <end position="218"/>
    </location>
</feature>
<dbReference type="OrthoDB" id="9958798at2"/>
<evidence type="ECO:0000256" key="1">
    <source>
        <dbReference type="SAM" id="MobiDB-lite"/>
    </source>
</evidence>
<organism evidence="3 4">
    <name type="scientific">Actinophytocola oryzae</name>
    <dbReference type="NCBI Taxonomy" id="502181"/>
    <lineage>
        <taxon>Bacteria</taxon>
        <taxon>Bacillati</taxon>
        <taxon>Actinomycetota</taxon>
        <taxon>Actinomycetes</taxon>
        <taxon>Pseudonocardiales</taxon>
        <taxon>Pseudonocardiaceae</taxon>
    </lineage>
</organism>
<proteinExistence type="predicted"/>
<dbReference type="EMBL" id="SOCP01000004">
    <property type="protein sequence ID" value="TDV54004.1"/>
    <property type="molecule type" value="Genomic_DNA"/>
</dbReference>
<feature type="transmembrane region" description="Helical" evidence="2">
    <location>
        <begin position="78"/>
        <end position="100"/>
    </location>
</feature>
<keyword evidence="4" id="KW-1185">Reference proteome</keyword>
<feature type="transmembrane region" description="Helical" evidence="2">
    <location>
        <begin position="167"/>
        <end position="189"/>
    </location>
</feature>
<protein>
    <submittedName>
        <fullName evidence="3">Uncharacterized protein</fullName>
    </submittedName>
</protein>
<keyword evidence="2" id="KW-1133">Transmembrane helix</keyword>
<keyword evidence="2" id="KW-0812">Transmembrane</keyword>
<keyword evidence="2" id="KW-0472">Membrane</keyword>
<feature type="compositionally biased region" description="Basic and acidic residues" evidence="1">
    <location>
        <begin position="221"/>
        <end position="233"/>
    </location>
</feature>
<evidence type="ECO:0000256" key="2">
    <source>
        <dbReference type="SAM" id="Phobius"/>
    </source>
</evidence>
<reference evidence="3 4" key="1">
    <citation type="submission" date="2019-03" db="EMBL/GenBank/DDBJ databases">
        <title>Genomic Encyclopedia of Archaeal and Bacterial Type Strains, Phase II (KMG-II): from individual species to whole genera.</title>
        <authorList>
            <person name="Goeker M."/>
        </authorList>
    </citation>
    <scope>NUCLEOTIDE SEQUENCE [LARGE SCALE GENOMIC DNA]</scope>
    <source>
        <strain evidence="3 4">DSM 45499</strain>
    </source>
</reference>
<dbReference type="Proteomes" id="UP000294927">
    <property type="component" value="Unassembled WGS sequence"/>
</dbReference>
<sequence>MKVLSRLASPAGFVLVLLLFFLLPFVSVSCDVPGYGEAGANYTGSHLVSGADPEVPAELREFAEDPETPAELVDPPDAGVGVLAVVLAVFAAAGALTVLLPRLKTRLLGSAAVATATLVVTVITMVVAQSHLTSALIDGVRRSGLAEQQDSLQQIESAADRLTHTALGFWLMVILLALIAVVTGTLGLFGERLHAARAEAASSGDRRGSGLGGLGGLSFGDDAHERSQAPPHE</sequence>
<evidence type="ECO:0000313" key="3">
    <source>
        <dbReference type="EMBL" id="TDV54004.1"/>
    </source>
</evidence>
<feature type="region of interest" description="Disordered" evidence="1">
    <location>
        <begin position="200"/>
        <end position="233"/>
    </location>
</feature>
<gene>
    <name evidence="3" type="ORF">CLV71_104473</name>
</gene>
<name>A0A4R7VVS2_9PSEU</name>
<dbReference type="PROSITE" id="PS51257">
    <property type="entry name" value="PROKAR_LIPOPROTEIN"/>
    <property type="match status" value="1"/>
</dbReference>
<dbReference type="RefSeq" id="WP_133903005.1">
    <property type="nucleotide sequence ID" value="NZ_SOCP01000004.1"/>
</dbReference>
<accession>A0A4R7VVS2</accession>
<comment type="caution">
    <text evidence="3">The sequence shown here is derived from an EMBL/GenBank/DDBJ whole genome shotgun (WGS) entry which is preliminary data.</text>
</comment>
<dbReference type="AlphaFoldDB" id="A0A4R7VVS2"/>
<evidence type="ECO:0000313" key="4">
    <source>
        <dbReference type="Proteomes" id="UP000294927"/>
    </source>
</evidence>